<sequence>MVRLSLVTASLLAIATGLHFPTISEAAEASTSAPAANASDDNVKQLLSVVLAETEDFWGATFKAGGSTYEEPKLVLFTGFIATACGAVSGTSYCAADHKIYLDPAFPELREIGLTGDFTKALIVAREVGHHVQNIAAVSPPAVTDGNQEAAIIRSEQVELQADCFAGLWSHYVWDKGLLEDTDLTQARDLLRSLADDQAANAARNSTAKRYGTSEQRIRWYDRGLAGKAIADCNTFANPL</sequence>
<evidence type="ECO:0000256" key="4">
    <source>
        <dbReference type="ARBA" id="ARBA00023136"/>
    </source>
</evidence>
<keyword evidence="6" id="KW-0969">Cilium</keyword>
<evidence type="ECO:0000256" key="2">
    <source>
        <dbReference type="ARBA" id="ARBA00022692"/>
    </source>
</evidence>
<dbReference type="Pfam" id="PF04228">
    <property type="entry name" value="Zn_peptidase"/>
    <property type="match status" value="1"/>
</dbReference>
<keyword evidence="2" id="KW-0812">Transmembrane</keyword>
<name>A0A7G6SS38_9HYPH</name>
<comment type="subcellular location">
    <subcellularLocation>
        <location evidence="1">Membrane</location>
        <topology evidence="1">Single-pass membrane protein</topology>
    </subcellularLocation>
</comment>
<evidence type="ECO:0000256" key="1">
    <source>
        <dbReference type="ARBA" id="ARBA00004167"/>
    </source>
</evidence>
<dbReference type="GO" id="GO:0016020">
    <property type="term" value="C:membrane"/>
    <property type="evidence" value="ECO:0007669"/>
    <property type="project" value="UniProtKB-SubCell"/>
</dbReference>
<evidence type="ECO:0000256" key="3">
    <source>
        <dbReference type="ARBA" id="ARBA00022989"/>
    </source>
</evidence>
<evidence type="ECO:0000313" key="6">
    <source>
        <dbReference type="EMBL" id="QND57320.1"/>
    </source>
</evidence>
<organism evidence="6 7">
    <name type="scientific">Mesorhizobium huakuii</name>
    <dbReference type="NCBI Taxonomy" id="28104"/>
    <lineage>
        <taxon>Bacteria</taxon>
        <taxon>Pseudomonadati</taxon>
        <taxon>Pseudomonadota</taxon>
        <taxon>Alphaproteobacteria</taxon>
        <taxon>Hyphomicrobiales</taxon>
        <taxon>Phyllobacteriaceae</taxon>
        <taxon>Mesorhizobium</taxon>
    </lineage>
</organism>
<accession>A0A7G6SS38</accession>
<dbReference type="InterPro" id="IPR007343">
    <property type="entry name" value="Uncharacterised_pept_Zn_put"/>
</dbReference>
<evidence type="ECO:0000256" key="5">
    <source>
        <dbReference type="SAM" id="SignalP"/>
    </source>
</evidence>
<proteinExistence type="predicted"/>
<protein>
    <submittedName>
        <fullName evidence="6">Flagellar biosynthesis protein FlgM</fullName>
    </submittedName>
</protein>
<dbReference type="EMBL" id="CP050296">
    <property type="protein sequence ID" value="QND57320.1"/>
    <property type="molecule type" value="Genomic_DNA"/>
</dbReference>
<feature type="chain" id="PRO_5028841278" evidence="5">
    <location>
        <begin position="27"/>
        <end position="240"/>
    </location>
</feature>
<evidence type="ECO:0000313" key="7">
    <source>
        <dbReference type="Proteomes" id="UP000515465"/>
    </source>
</evidence>
<dbReference type="AlphaFoldDB" id="A0A7G6SS38"/>
<gene>
    <name evidence="6" type="ORF">HB778_12365</name>
</gene>
<reference evidence="7" key="1">
    <citation type="journal article" date="2020" name="Mol. Plant Microbe">
        <title>Rhizobial microsymbionts of the narrowly endemic Oxytropis species growing in Kamchatka are characterized by significant genetic diversity and possess a set of genes that are associated with T3SS and T6SS secretion systems and can affect the development of symbiosis.</title>
        <authorList>
            <person name="Safronova V."/>
            <person name="Guro P."/>
            <person name="Sazanova A."/>
            <person name="Kuznetsova I."/>
            <person name="Belimov A."/>
            <person name="Yakubov V."/>
            <person name="Chirak E."/>
            <person name="Afonin A."/>
            <person name="Gogolev Y."/>
            <person name="Andronov E."/>
            <person name="Tikhonovich I."/>
        </authorList>
    </citation>
    <scope>NUCLEOTIDE SEQUENCE [LARGE SCALE GENOMIC DNA]</scope>
    <source>
        <strain evidence="7">583</strain>
    </source>
</reference>
<dbReference type="PANTHER" id="PTHR30168">
    <property type="entry name" value="PUTATIVE MEMBRANE PROTEIN YPFJ"/>
    <property type="match status" value="1"/>
</dbReference>
<keyword evidence="3" id="KW-1133">Transmembrane helix</keyword>
<keyword evidence="5" id="KW-0732">Signal</keyword>
<dbReference type="Proteomes" id="UP000515465">
    <property type="component" value="Chromosome"/>
</dbReference>
<keyword evidence="4" id="KW-0472">Membrane</keyword>
<keyword evidence="6" id="KW-0966">Cell projection</keyword>
<feature type="signal peptide" evidence="5">
    <location>
        <begin position="1"/>
        <end position="26"/>
    </location>
</feature>
<dbReference type="PANTHER" id="PTHR30168:SF0">
    <property type="entry name" value="INNER MEMBRANE PROTEIN"/>
    <property type="match status" value="1"/>
</dbReference>
<keyword evidence="6" id="KW-0282">Flagellum</keyword>
<dbReference type="RefSeq" id="WP_183464155.1">
    <property type="nucleotide sequence ID" value="NZ_CP050296.1"/>
</dbReference>